<feature type="compositionally biased region" description="Polar residues" evidence="2">
    <location>
        <begin position="50"/>
        <end position="71"/>
    </location>
</feature>
<keyword evidence="1" id="KW-0696">RNA-directed RNA polymerase</keyword>
<feature type="region of interest" description="Disordered" evidence="2">
    <location>
        <begin position="361"/>
        <end position="403"/>
    </location>
</feature>
<evidence type="ECO:0000313" key="5">
    <source>
        <dbReference type="Proteomes" id="UP000559256"/>
    </source>
</evidence>
<dbReference type="Proteomes" id="UP000559256">
    <property type="component" value="Unassembled WGS sequence"/>
</dbReference>
<evidence type="ECO:0000313" key="4">
    <source>
        <dbReference type="EMBL" id="KAF5358800.1"/>
    </source>
</evidence>
<dbReference type="InterPro" id="IPR057596">
    <property type="entry name" value="RDRP_core"/>
</dbReference>
<evidence type="ECO:0000256" key="1">
    <source>
        <dbReference type="RuleBase" id="RU363098"/>
    </source>
</evidence>
<keyword evidence="5" id="KW-1185">Reference proteome</keyword>
<feature type="compositionally biased region" description="Low complexity" evidence="2">
    <location>
        <begin position="127"/>
        <end position="139"/>
    </location>
</feature>
<gene>
    <name evidence="4" type="ORF">D9758_008586</name>
</gene>
<protein>
    <recommendedName>
        <fullName evidence="1">RNA-dependent RNA polymerase</fullName>
        <ecNumber evidence="1">2.7.7.48</ecNumber>
    </recommendedName>
</protein>
<organism evidence="4 5">
    <name type="scientific">Tetrapyrgos nigripes</name>
    <dbReference type="NCBI Taxonomy" id="182062"/>
    <lineage>
        <taxon>Eukaryota</taxon>
        <taxon>Fungi</taxon>
        <taxon>Dikarya</taxon>
        <taxon>Basidiomycota</taxon>
        <taxon>Agaricomycotina</taxon>
        <taxon>Agaricomycetes</taxon>
        <taxon>Agaricomycetidae</taxon>
        <taxon>Agaricales</taxon>
        <taxon>Marasmiineae</taxon>
        <taxon>Marasmiaceae</taxon>
        <taxon>Tetrapyrgos</taxon>
    </lineage>
</organism>
<dbReference type="GO" id="GO:0031380">
    <property type="term" value="C:nuclear RNA-directed RNA polymerase complex"/>
    <property type="evidence" value="ECO:0007669"/>
    <property type="project" value="TreeGrafter"/>
</dbReference>
<feature type="compositionally biased region" description="Low complexity" evidence="2">
    <location>
        <begin position="920"/>
        <end position="935"/>
    </location>
</feature>
<feature type="compositionally biased region" description="Low complexity" evidence="2">
    <location>
        <begin position="1"/>
        <end position="15"/>
    </location>
</feature>
<dbReference type="EMBL" id="JAACJM010000048">
    <property type="protein sequence ID" value="KAF5358800.1"/>
    <property type="molecule type" value="Genomic_DNA"/>
</dbReference>
<dbReference type="PANTHER" id="PTHR23079">
    <property type="entry name" value="RNA-DEPENDENT RNA POLYMERASE"/>
    <property type="match status" value="1"/>
</dbReference>
<dbReference type="GO" id="GO:0003723">
    <property type="term" value="F:RNA binding"/>
    <property type="evidence" value="ECO:0007669"/>
    <property type="project" value="UniProtKB-KW"/>
</dbReference>
<feature type="region of interest" description="Disordered" evidence="2">
    <location>
        <begin position="1"/>
        <end position="283"/>
    </location>
</feature>
<evidence type="ECO:0000259" key="3">
    <source>
        <dbReference type="Pfam" id="PF05183"/>
    </source>
</evidence>
<name>A0A8H5G5S9_9AGAR</name>
<dbReference type="GO" id="GO:0030422">
    <property type="term" value="P:siRNA processing"/>
    <property type="evidence" value="ECO:0007669"/>
    <property type="project" value="TreeGrafter"/>
</dbReference>
<dbReference type="PANTHER" id="PTHR23079:SF14">
    <property type="entry name" value="RNA-DEPENDENT RNA POLYMERASE"/>
    <property type="match status" value="1"/>
</dbReference>
<feature type="compositionally biased region" description="Low complexity" evidence="2">
    <location>
        <begin position="364"/>
        <end position="402"/>
    </location>
</feature>
<keyword evidence="1" id="KW-0808">Transferase</keyword>
<comment type="similarity">
    <text evidence="1">Belongs to the RdRP family.</text>
</comment>
<accession>A0A8H5G5S9</accession>
<feature type="region of interest" description="Disordered" evidence="2">
    <location>
        <begin position="1353"/>
        <end position="1377"/>
    </location>
</feature>
<keyword evidence="1" id="KW-0548">Nucleotidyltransferase</keyword>
<proteinExistence type="inferred from homology"/>
<dbReference type="GO" id="GO:0003968">
    <property type="term" value="F:RNA-directed RNA polymerase activity"/>
    <property type="evidence" value="ECO:0007669"/>
    <property type="project" value="UniProtKB-KW"/>
</dbReference>
<feature type="compositionally biased region" description="Low complexity" evidence="2">
    <location>
        <begin position="260"/>
        <end position="270"/>
    </location>
</feature>
<comment type="catalytic activity">
    <reaction evidence="1">
        <text>RNA(n) + a ribonucleoside 5'-triphosphate = RNA(n+1) + diphosphate</text>
        <dbReference type="Rhea" id="RHEA:21248"/>
        <dbReference type="Rhea" id="RHEA-COMP:14527"/>
        <dbReference type="Rhea" id="RHEA-COMP:17342"/>
        <dbReference type="ChEBI" id="CHEBI:33019"/>
        <dbReference type="ChEBI" id="CHEBI:61557"/>
        <dbReference type="ChEBI" id="CHEBI:140395"/>
        <dbReference type="EC" id="2.7.7.48"/>
    </reaction>
</comment>
<feature type="compositionally biased region" description="Acidic residues" evidence="2">
    <location>
        <begin position="36"/>
        <end position="49"/>
    </location>
</feature>
<dbReference type="EC" id="2.7.7.48" evidence="1"/>
<feature type="region of interest" description="Disordered" evidence="2">
    <location>
        <begin position="909"/>
        <end position="944"/>
    </location>
</feature>
<comment type="caution">
    <text evidence="4">The sequence shown here is derived from an EMBL/GenBank/DDBJ whole genome shotgun (WGS) entry which is preliminary data.</text>
</comment>
<evidence type="ECO:0000256" key="2">
    <source>
        <dbReference type="SAM" id="MobiDB-lite"/>
    </source>
</evidence>
<dbReference type="InterPro" id="IPR007855">
    <property type="entry name" value="RDRP"/>
</dbReference>
<feature type="compositionally biased region" description="Acidic residues" evidence="2">
    <location>
        <begin position="153"/>
        <end position="162"/>
    </location>
</feature>
<keyword evidence="1" id="KW-0694">RNA-binding</keyword>
<feature type="domain" description="RDRP core" evidence="3">
    <location>
        <begin position="557"/>
        <end position="1253"/>
    </location>
</feature>
<feature type="compositionally biased region" description="Polar residues" evidence="2">
    <location>
        <begin position="177"/>
        <end position="194"/>
    </location>
</feature>
<reference evidence="4 5" key="1">
    <citation type="journal article" date="2020" name="ISME J.">
        <title>Uncovering the hidden diversity of litter-decomposition mechanisms in mushroom-forming fungi.</title>
        <authorList>
            <person name="Floudas D."/>
            <person name="Bentzer J."/>
            <person name="Ahren D."/>
            <person name="Johansson T."/>
            <person name="Persson P."/>
            <person name="Tunlid A."/>
        </authorList>
    </citation>
    <scope>NUCLEOTIDE SEQUENCE [LARGE SCALE GENOMIC DNA]</scope>
    <source>
        <strain evidence="4 5">CBS 291.85</strain>
    </source>
</reference>
<dbReference type="OrthoDB" id="10055769at2759"/>
<dbReference type="Pfam" id="PF05183">
    <property type="entry name" value="RdRP"/>
    <property type="match status" value="1"/>
</dbReference>
<sequence>MMPQSQDSNSSNDSDAWWAQVPDVTLEEGRQCIPSDPEDSSFSDSDCENSAESCMTPQRKQPGRNTEQPPSTLRKPCPSVTDRPLMLVPETLLHPMSQKAEEEAEWTPSRPGQGVTPVANRLGRINVGGSTPGGPVSPTRQKSTAPSKPIVTDSDDDDDDSDTSTSTYPFEDDDNSSSRQTSWSSIATVQSDSSPSRKRTRPSAEAEQPQSSKMMRTSEKGKAPIPSSPPRHAPLLPDDEMMTSPVHDSRRSPTRHYKRTTSTESSSSTEFWCGPSSVAGPSSDEVNVVSLSSPMEVDRVPSNAFVSTETAAQTTVVTASSISRTTSAESSLFSGFLPGKSGSSAGSNTTRNASIPILTSQELAPGTSAPAIPASSTSNTDANAGTSFISSSPPSVSAPTTSGEQSSIQQLFKPLYLPHHVIAYDERVQALFDDLKKPVPWGTQFMLAAGVTRRDWTWDEVLREMEHFAGKADPEVMHEVQSIMGREVLGSSDVLENIGKEYHREQKAIEENEGRGLGCRGDYEGEENWYGGQIQQIATLVKKPKSKDSNSDSAEFELVLEPLEMRRSSRFTRMLGSRRILQMRINSDFLLSSKGNNGEKSDRDKVMEFLSHKFILNGRVFVVTPPKDDGIYAIEVDEDFGRPVYRVPQRFGDQFRISLGDFLEHHNPLQLNKGQPTSKFFARWALQMSTSIPVIEFEKDDIYFIDDIVVPSVEGKPESHQILTDGCGFINKSALIRIMHQMKYDSIPTAVQARIAGSKGLFILDPHNNETQPKIWIRASQKKIEYPKKIEDSQLTERTRKFLWQTRAHRILDLVHVSHPSPSSSVVSLSQQSILNMSHNGVSNGVFLSLMEKGLREALRPLLEWQGRWAMVQLWDAINRTGRVTGTRLARLAPSVSRAFGFAGREWARGDTGGADDETSISASGAGSVGGSQSADETSDQEKESLGLLDIINPSYTGRDAISGAPASLHERALEKVQAGFNPTYDEDLRDGVRWILKTHIKSYIEKCHFPLPDGTAVEAFVVPDPLGVLKEGEIYFKPSNPIKDSVAQENVDVLVGDVLIGRYPIRLPSDIQKVTAVEVHALKRWTDVVIVPTVHVNNVPEYGQASFMSILSGGDMDGDTVFVTWHKDIVTQFQGERLIPPPKDLEDDFERQVEQVSSFIERLAELPIKERQIAFQQKYLSGMAHFNVGLYSVFHDVAVRTKGYKDEDAIRLAYKFNNVLDGPKTGRVLKGDIFIQDKKTWERDRPPHKSKAKDRLAKDLLAQRPGFILDVLQEAGENLEMQYLQEFDIKNGRHFEHKHNETIRPDPDLRRPWQELQDLRDLGPQSRSDLEAELELVQKHVKASYKAFCNGAASSSSSNNPFIQQTQPRGRKGKTPRKDCMIEAKRIFAGPIDGVPILSKMGNLESIKASCAYDVKGKFGFCVAFHQLCTIKAAASFGGSAPSSRIFDEVKSIPSSCRRLFDRSLE</sequence>